<keyword evidence="2" id="KW-1185">Reference proteome</keyword>
<dbReference type="EMBL" id="JBHLWM010000012">
    <property type="protein sequence ID" value="MFC0243673.1"/>
    <property type="molecule type" value="Genomic_DNA"/>
</dbReference>
<comment type="caution">
    <text evidence="1">The sequence shown here is derived from an EMBL/GenBank/DDBJ whole genome shotgun (WGS) entry which is preliminary data.</text>
</comment>
<organism evidence="1 2">
    <name type="scientific">Rhodopseudomonas telluris</name>
    <dbReference type="NCBI Taxonomy" id="644215"/>
    <lineage>
        <taxon>Bacteria</taxon>
        <taxon>Pseudomonadati</taxon>
        <taxon>Pseudomonadota</taxon>
        <taxon>Alphaproteobacteria</taxon>
        <taxon>Hyphomicrobiales</taxon>
        <taxon>Nitrobacteraceae</taxon>
        <taxon>Rhodopseudomonas</taxon>
    </lineage>
</organism>
<gene>
    <name evidence="1" type="ORF">ACFFJ6_24535</name>
</gene>
<evidence type="ECO:0000313" key="2">
    <source>
        <dbReference type="Proteomes" id="UP001589775"/>
    </source>
</evidence>
<dbReference type="InterPro" id="IPR021508">
    <property type="entry name" value="Gp17-like"/>
</dbReference>
<evidence type="ECO:0000313" key="1">
    <source>
        <dbReference type="EMBL" id="MFC0243673.1"/>
    </source>
</evidence>
<protein>
    <submittedName>
        <fullName evidence="1">DUF3168 domain-containing protein</fullName>
    </submittedName>
</protein>
<proteinExistence type="predicted"/>
<dbReference type="Proteomes" id="UP001589775">
    <property type="component" value="Unassembled WGS sequence"/>
</dbReference>
<dbReference type="Gene3D" id="3.30.2000.30">
    <property type="match status" value="1"/>
</dbReference>
<dbReference type="InterPro" id="IPR053745">
    <property type="entry name" value="Viral_Tail_Comp_sf"/>
</dbReference>
<dbReference type="RefSeq" id="WP_378392886.1">
    <property type="nucleotide sequence ID" value="NZ_JBHLWM010000012.1"/>
</dbReference>
<reference evidence="1 2" key="1">
    <citation type="submission" date="2024-09" db="EMBL/GenBank/DDBJ databases">
        <authorList>
            <person name="Sun Q."/>
            <person name="Mori K."/>
        </authorList>
    </citation>
    <scope>NUCLEOTIDE SEQUENCE [LARGE SCALE GENOMIC DNA]</scope>
    <source>
        <strain evidence="1 2">KCTC 23279</strain>
    </source>
</reference>
<name>A0ABV6EZL6_9BRAD</name>
<dbReference type="Pfam" id="PF11367">
    <property type="entry name" value="Tail_completion_gp17"/>
    <property type="match status" value="1"/>
</dbReference>
<sequence>MSDPSYELQAALVAALKADAALSALIAGRIYDAVPTDAVFPYVSLGPCQVLPMRAGCIDGAEVYPQIDVWSRAVGFPECKRIAKALVAALDDQDLAVSDHHTVLFDHQSTNYLRDPDGKTSHAAILFHGSFTSL</sequence>
<accession>A0ABV6EZL6</accession>